<evidence type="ECO:0000313" key="1">
    <source>
        <dbReference type="EMBL" id="GKU90465.1"/>
    </source>
</evidence>
<dbReference type="EMBL" id="BPVZ01000004">
    <property type="protein sequence ID" value="GKU90465.1"/>
    <property type="molecule type" value="Genomic_DNA"/>
</dbReference>
<proteinExistence type="predicted"/>
<keyword evidence="2" id="KW-1185">Reference proteome</keyword>
<dbReference type="Proteomes" id="UP001054252">
    <property type="component" value="Unassembled WGS sequence"/>
</dbReference>
<gene>
    <name evidence="1" type="ORF">SLEP1_g4456</name>
</gene>
<organism evidence="1 2">
    <name type="scientific">Rubroshorea leprosula</name>
    <dbReference type="NCBI Taxonomy" id="152421"/>
    <lineage>
        <taxon>Eukaryota</taxon>
        <taxon>Viridiplantae</taxon>
        <taxon>Streptophyta</taxon>
        <taxon>Embryophyta</taxon>
        <taxon>Tracheophyta</taxon>
        <taxon>Spermatophyta</taxon>
        <taxon>Magnoliopsida</taxon>
        <taxon>eudicotyledons</taxon>
        <taxon>Gunneridae</taxon>
        <taxon>Pentapetalae</taxon>
        <taxon>rosids</taxon>
        <taxon>malvids</taxon>
        <taxon>Malvales</taxon>
        <taxon>Dipterocarpaceae</taxon>
        <taxon>Rubroshorea</taxon>
    </lineage>
</organism>
<name>A0AAV5HUJ2_9ROSI</name>
<comment type="caution">
    <text evidence="1">The sequence shown here is derived from an EMBL/GenBank/DDBJ whole genome shotgun (WGS) entry which is preliminary data.</text>
</comment>
<evidence type="ECO:0000313" key="2">
    <source>
        <dbReference type="Proteomes" id="UP001054252"/>
    </source>
</evidence>
<dbReference type="AlphaFoldDB" id="A0AAV5HUJ2"/>
<protein>
    <submittedName>
        <fullName evidence="1">Uncharacterized protein</fullName>
    </submittedName>
</protein>
<reference evidence="1 2" key="1">
    <citation type="journal article" date="2021" name="Commun. Biol.">
        <title>The genome of Shorea leprosula (Dipterocarpaceae) highlights the ecological relevance of drought in aseasonal tropical rainforests.</title>
        <authorList>
            <person name="Ng K.K.S."/>
            <person name="Kobayashi M.J."/>
            <person name="Fawcett J.A."/>
            <person name="Hatakeyama M."/>
            <person name="Paape T."/>
            <person name="Ng C.H."/>
            <person name="Ang C.C."/>
            <person name="Tnah L.H."/>
            <person name="Lee C.T."/>
            <person name="Nishiyama T."/>
            <person name="Sese J."/>
            <person name="O'Brien M.J."/>
            <person name="Copetti D."/>
            <person name="Mohd Noor M.I."/>
            <person name="Ong R.C."/>
            <person name="Putra M."/>
            <person name="Sireger I.Z."/>
            <person name="Indrioko S."/>
            <person name="Kosugi Y."/>
            <person name="Izuno A."/>
            <person name="Isagi Y."/>
            <person name="Lee S.L."/>
            <person name="Shimizu K.K."/>
        </authorList>
    </citation>
    <scope>NUCLEOTIDE SEQUENCE [LARGE SCALE GENOMIC DNA]</scope>
    <source>
        <strain evidence="1">214</strain>
    </source>
</reference>
<sequence length="96" mass="10482">MFVLGGEGIHVHVLSVAYNYVNTSAGHCMRKITAGCPEGNSSTLHSSAAVLEDFEFEGSIRAAPLHKVRIFYIVLDVNTRIGVAQPLHLTVYKIEI</sequence>
<accession>A0AAV5HUJ2</accession>